<organism evidence="1 2">
    <name type="scientific">Microtetraspora glauca</name>
    <dbReference type="NCBI Taxonomy" id="1996"/>
    <lineage>
        <taxon>Bacteria</taxon>
        <taxon>Bacillati</taxon>
        <taxon>Actinomycetota</taxon>
        <taxon>Actinomycetes</taxon>
        <taxon>Streptosporangiales</taxon>
        <taxon>Streptosporangiaceae</taxon>
        <taxon>Microtetraspora</taxon>
    </lineage>
</organism>
<proteinExistence type="predicted"/>
<accession>A0ABV3GS81</accession>
<dbReference type="EMBL" id="JBFALK010000031">
    <property type="protein sequence ID" value="MEV0974484.1"/>
    <property type="molecule type" value="Genomic_DNA"/>
</dbReference>
<name>A0ABV3GS81_MICGL</name>
<dbReference type="Proteomes" id="UP001551675">
    <property type="component" value="Unassembled WGS sequence"/>
</dbReference>
<gene>
    <name evidence="1" type="ORF">AB0I59_38310</name>
</gene>
<evidence type="ECO:0000313" key="2">
    <source>
        <dbReference type="Proteomes" id="UP001551675"/>
    </source>
</evidence>
<reference evidence="1 2" key="1">
    <citation type="submission" date="2024-06" db="EMBL/GenBank/DDBJ databases">
        <title>The Natural Products Discovery Center: Release of the First 8490 Sequenced Strains for Exploring Actinobacteria Biosynthetic Diversity.</title>
        <authorList>
            <person name="Kalkreuter E."/>
            <person name="Kautsar S.A."/>
            <person name="Yang D."/>
            <person name="Bader C.D."/>
            <person name="Teijaro C.N."/>
            <person name="Fluegel L."/>
            <person name="Davis C.M."/>
            <person name="Simpson J.R."/>
            <person name="Lauterbach L."/>
            <person name="Steele A.D."/>
            <person name="Gui C."/>
            <person name="Meng S."/>
            <person name="Li G."/>
            <person name="Viehrig K."/>
            <person name="Ye F."/>
            <person name="Su P."/>
            <person name="Kiefer A.F."/>
            <person name="Nichols A."/>
            <person name="Cepeda A.J."/>
            <person name="Yan W."/>
            <person name="Fan B."/>
            <person name="Jiang Y."/>
            <person name="Adhikari A."/>
            <person name="Zheng C.-J."/>
            <person name="Schuster L."/>
            <person name="Cowan T.M."/>
            <person name="Smanski M.J."/>
            <person name="Chevrette M.G."/>
            <person name="De Carvalho L.P.S."/>
            <person name="Shen B."/>
        </authorList>
    </citation>
    <scope>NUCLEOTIDE SEQUENCE [LARGE SCALE GENOMIC DNA]</scope>
    <source>
        <strain evidence="1 2">NPDC050100</strain>
    </source>
</reference>
<comment type="caution">
    <text evidence="1">The sequence shown here is derived from an EMBL/GenBank/DDBJ whole genome shotgun (WGS) entry which is preliminary data.</text>
</comment>
<sequence>MSDRVFIDVTADDVATLRGHGPGWALMWDGTNVIIRPITESDDGSLMQIGDYDSIAHISEFNAEDGRGTDDEDLADDYTDIANDYLAGWEDEKRLMPLIAPISRALRDHGINRIGGGLVGRRPGGPRRVTQLYRTPHTDTRARITVTGCPGDPIELAVSGHGRTYTAFLSPGTPARTVAARFAAVARAAR</sequence>
<dbReference type="RefSeq" id="WP_358141150.1">
    <property type="nucleotide sequence ID" value="NZ_JBFALK010000031.1"/>
</dbReference>
<keyword evidence="2" id="KW-1185">Reference proteome</keyword>
<evidence type="ECO:0000313" key="1">
    <source>
        <dbReference type="EMBL" id="MEV0974484.1"/>
    </source>
</evidence>
<protein>
    <submittedName>
        <fullName evidence="1">Uncharacterized protein</fullName>
    </submittedName>
</protein>